<organism evidence="2 3">
    <name type="scientific">Pyrrhoderma noxium</name>
    <dbReference type="NCBI Taxonomy" id="2282107"/>
    <lineage>
        <taxon>Eukaryota</taxon>
        <taxon>Fungi</taxon>
        <taxon>Dikarya</taxon>
        <taxon>Basidiomycota</taxon>
        <taxon>Agaricomycotina</taxon>
        <taxon>Agaricomycetes</taxon>
        <taxon>Hymenochaetales</taxon>
        <taxon>Hymenochaetaceae</taxon>
        <taxon>Pyrrhoderma</taxon>
    </lineage>
</organism>
<dbReference type="PANTHER" id="PTHR21708">
    <property type="entry name" value="PROBABLE 2-DEHYDROPANTOATE 2-REDUCTASE"/>
    <property type="match status" value="1"/>
</dbReference>
<accession>A0A286UDL5</accession>
<dbReference type="Proteomes" id="UP000217199">
    <property type="component" value="Unassembled WGS sequence"/>
</dbReference>
<keyword evidence="3" id="KW-1185">Reference proteome</keyword>
<dbReference type="GO" id="GO:0005737">
    <property type="term" value="C:cytoplasm"/>
    <property type="evidence" value="ECO:0007669"/>
    <property type="project" value="TreeGrafter"/>
</dbReference>
<dbReference type="AlphaFoldDB" id="A0A286UDL5"/>
<evidence type="ECO:0000259" key="1">
    <source>
        <dbReference type="Pfam" id="PF02558"/>
    </source>
</evidence>
<gene>
    <name evidence="2" type="ORF">PNOK_0617700</name>
</gene>
<reference evidence="2 3" key="1">
    <citation type="journal article" date="2017" name="Mol. Ecol.">
        <title>Comparative and population genomic landscape of Phellinus noxius: A hypervariable fungus causing root rot in trees.</title>
        <authorList>
            <person name="Chung C.L."/>
            <person name="Lee T.J."/>
            <person name="Akiba M."/>
            <person name="Lee H.H."/>
            <person name="Kuo T.H."/>
            <person name="Liu D."/>
            <person name="Ke H.M."/>
            <person name="Yokoi T."/>
            <person name="Roa M.B."/>
            <person name="Lu M.J."/>
            <person name="Chang Y.Y."/>
            <person name="Ann P.J."/>
            <person name="Tsai J.N."/>
            <person name="Chen C.Y."/>
            <person name="Tzean S.S."/>
            <person name="Ota Y."/>
            <person name="Hattori T."/>
            <person name="Sahashi N."/>
            <person name="Liou R.F."/>
            <person name="Kikuchi T."/>
            <person name="Tsai I.J."/>
        </authorList>
    </citation>
    <scope>NUCLEOTIDE SEQUENCE [LARGE SCALE GENOMIC DNA]</scope>
    <source>
        <strain evidence="2 3">FFPRI411160</strain>
    </source>
</reference>
<dbReference type="InterPro" id="IPR051402">
    <property type="entry name" value="KPR-Related"/>
</dbReference>
<dbReference type="PANTHER" id="PTHR21708:SF43">
    <property type="entry name" value="KETOPANTOATE REDUCTASE C-TERMINAL DOMAIN-CONTAINING PROTEIN"/>
    <property type="match status" value="1"/>
</dbReference>
<feature type="domain" description="Ketopantoate reductase N-terminal" evidence="1">
    <location>
        <begin position="105"/>
        <end position="188"/>
    </location>
</feature>
<dbReference type="InParanoid" id="A0A286UDL5"/>
<dbReference type="EMBL" id="NBII01000006">
    <property type="protein sequence ID" value="PAV17691.1"/>
    <property type="molecule type" value="Genomic_DNA"/>
</dbReference>
<sequence length="202" mass="22590">MTDEATQNQKKLVQLLVTGYPSGKNPSLSTTSTDFRSKRFVTHYRNGLLRINTGPRIGSGSQLLTLQKQHGRVIFEGFKRNYVKAAYTNSLPVMDVKEDTAVKDVLLVGFGAVGVIYSLVLKRSGKARVTVVARSNFEAVERDGIHIKSEKYGEIPNWRPDRLCRSLDEALDKPYSYVLVATKNMQTNTGNPPMSFCRMAWG</sequence>
<protein>
    <recommendedName>
        <fullName evidence="1">Ketopantoate reductase N-terminal domain-containing protein</fullName>
    </recommendedName>
</protein>
<dbReference type="Gene3D" id="3.40.50.720">
    <property type="entry name" value="NAD(P)-binding Rossmann-like Domain"/>
    <property type="match status" value="1"/>
</dbReference>
<evidence type="ECO:0000313" key="2">
    <source>
        <dbReference type="EMBL" id="PAV17691.1"/>
    </source>
</evidence>
<dbReference type="OrthoDB" id="3609at2759"/>
<dbReference type="STRING" id="2282107.A0A286UDL5"/>
<proteinExistence type="predicted"/>
<comment type="caution">
    <text evidence="2">The sequence shown here is derived from an EMBL/GenBank/DDBJ whole genome shotgun (WGS) entry which is preliminary data.</text>
</comment>
<evidence type="ECO:0000313" key="3">
    <source>
        <dbReference type="Proteomes" id="UP000217199"/>
    </source>
</evidence>
<dbReference type="InterPro" id="IPR036291">
    <property type="entry name" value="NAD(P)-bd_dom_sf"/>
</dbReference>
<dbReference type="SUPFAM" id="SSF51735">
    <property type="entry name" value="NAD(P)-binding Rossmann-fold domains"/>
    <property type="match status" value="1"/>
</dbReference>
<name>A0A286UDL5_9AGAM</name>
<dbReference type="Pfam" id="PF02558">
    <property type="entry name" value="ApbA"/>
    <property type="match status" value="1"/>
</dbReference>
<dbReference type="InterPro" id="IPR013332">
    <property type="entry name" value="KPR_N"/>
</dbReference>